<evidence type="ECO:0000256" key="1">
    <source>
        <dbReference type="SAM" id="MobiDB-lite"/>
    </source>
</evidence>
<keyword evidence="4" id="KW-1185">Reference proteome</keyword>
<feature type="transmembrane region" description="Helical" evidence="2">
    <location>
        <begin position="182"/>
        <end position="205"/>
    </location>
</feature>
<organism evidence="3 4">
    <name type="scientific">Streptantibioticus cattleyicolor (strain ATCC 35852 / DSM 46488 / JCM 4925 / NBRC 14057 / NRRL 8057)</name>
    <name type="common">Streptomyces cattleya</name>
    <dbReference type="NCBI Taxonomy" id="1003195"/>
    <lineage>
        <taxon>Bacteria</taxon>
        <taxon>Bacillati</taxon>
        <taxon>Actinomycetota</taxon>
        <taxon>Actinomycetes</taxon>
        <taxon>Kitasatosporales</taxon>
        <taxon>Streptomycetaceae</taxon>
        <taxon>Streptantibioticus</taxon>
    </lineage>
</organism>
<dbReference type="KEGG" id="scy:SCATT_56600"/>
<protein>
    <submittedName>
        <fullName evidence="3">Uncharacterized protein</fullName>
    </submittedName>
</protein>
<dbReference type="STRING" id="1003195.SCATT_56600"/>
<sequence>MQENPADKDNRPMNALQLPLSTPPTQSPASAGAGRSRLGADGSGADSVAGSASVSGPRSGAIAETVPGMGPAMDTVSVAEAATHTVSYSGKDVGPDEGSDGSGTRAEIIDLFGTDSSMDAPGRTGGRDERSGDRSHRSRRTAARRLAPGLIGYGLIGCGVLLLPWLVVLATGLPSTATASHWATAWVGLDAFEALGLISTGVLAVRGDHRRTPVAVATATLLLVDAWFDTTTASVGSDIHSALVMAVGAEVPLAVLCIVLAFRGHPGRDAS</sequence>
<feature type="transmembrane region" description="Helical" evidence="2">
    <location>
        <begin position="212"/>
        <end position="228"/>
    </location>
</feature>
<proteinExistence type="predicted"/>
<keyword evidence="2" id="KW-0472">Membrane</keyword>
<dbReference type="eggNOG" id="ENOG5032TMG">
    <property type="taxonomic scope" value="Bacteria"/>
</dbReference>
<dbReference type="PATRIC" id="fig|1003195.29.peg.5642"/>
<feature type="region of interest" description="Disordered" evidence="1">
    <location>
        <begin position="112"/>
        <end position="141"/>
    </location>
</feature>
<feature type="compositionally biased region" description="Low complexity" evidence="1">
    <location>
        <begin position="27"/>
        <end position="61"/>
    </location>
</feature>
<dbReference type="AlphaFoldDB" id="G8X436"/>
<gene>
    <name evidence="3" type="ordered locus">SCATT_56600</name>
</gene>
<evidence type="ECO:0000313" key="3">
    <source>
        <dbReference type="EMBL" id="AEW98031.1"/>
    </source>
</evidence>
<accession>G8X436</accession>
<evidence type="ECO:0000313" key="4">
    <source>
        <dbReference type="Proteomes" id="UP000007842"/>
    </source>
</evidence>
<feature type="transmembrane region" description="Helical" evidence="2">
    <location>
        <begin position="146"/>
        <end position="170"/>
    </location>
</feature>
<evidence type="ECO:0000256" key="2">
    <source>
        <dbReference type="SAM" id="Phobius"/>
    </source>
</evidence>
<dbReference type="RefSeq" id="WP_014628757.1">
    <property type="nucleotide sequence ID" value="NC_016111.1"/>
</dbReference>
<feature type="region of interest" description="Disordered" evidence="1">
    <location>
        <begin position="1"/>
        <end position="68"/>
    </location>
</feature>
<dbReference type="HOGENOM" id="CLU_1026412_0_0_11"/>
<reference evidence="4" key="1">
    <citation type="submission" date="2011-12" db="EMBL/GenBank/DDBJ databases">
        <title>Complete genome sequence of Streptomyces cattleya strain DSM 46488.</title>
        <authorList>
            <person name="Ou H.-Y."/>
            <person name="Li P."/>
            <person name="Zhao C."/>
            <person name="O'Hagan D."/>
            <person name="Deng Z."/>
        </authorList>
    </citation>
    <scope>NUCLEOTIDE SEQUENCE [LARGE SCALE GENOMIC DNA]</scope>
    <source>
        <strain evidence="4">ATCC 35852 / DSM 46488 / JCM 4925 / NBRC 14057 / NRRL 8057</strain>
    </source>
</reference>
<name>G8X436_STREN</name>
<keyword evidence="2" id="KW-0812">Transmembrane</keyword>
<feature type="transmembrane region" description="Helical" evidence="2">
    <location>
        <begin position="240"/>
        <end position="262"/>
    </location>
</feature>
<dbReference type="Proteomes" id="UP000007842">
    <property type="component" value="Chromosome"/>
</dbReference>
<keyword evidence="2" id="KW-1133">Transmembrane helix</keyword>
<feature type="compositionally biased region" description="Basic and acidic residues" evidence="1">
    <location>
        <begin position="1"/>
        <end position="11"/>
    </location>
</feature>
<feature type="compositionally biased region" description="Basic and acidic residues" evidence="1">
    <location>
        <begin position="125"/>
        <end position="135"/>
    </location>
</feature>
<dbReference type="EMBL" id="CP003219">
    <property type="protein sequence ID" value="AEW98031.1"/>
    <property type="molecule type" value="Genomic_DNA"/>
</dbReference>